<name>A0ABP0NJ89_9DINO</name>
<dbReference type="PANTHER" id="PTHR47642:SF5">
    <property type="entry name" value="ATP-DEPENDENT DNA HELICASE"/>
    <property type="match status" value="1"/>
</dbReference>
<dbReference type="CDD" id="cd18809">
    <property type="entry name" value="SF1_C_RecD"/>
    <property type="match status" value="1"/>
</dbReference>
<dbReference type="EMBL" id="CAXAMM010028446">
    <property type="protein sequence ID" value="CAK9062839.1"/>
    <property type="molecule type" value="Genomic_DNA"/>
</dbReference>
<dbReference type="InterPro" id="IPR027417">
    <property type="entry name" value="P-loop_NTPase"/>
</dbReference>
<dbReference type="SMART" id="SM00382">
    <property type="entry name" value="AAA"/>
    <property type="match status" value="1"/>
</dbReference>
<keyword evidence="1" id="KW-0378">Hydrolase</keyword>
<protein>
    <submittedName>
        <fullName evidence="1">ATP-dependent DNA helicase PIF1 (DNA repair and recombination helicase PIF1)</fullName>
    </submittedName>
</protein>
<gene>
    <name evidence="1" type="ORF">SCF082_LOCUS32655</name>
</gene>
<reference evidence="1 2" key="1">
    <citation type="submission" date="2024-02" db="EMBL/GenBank/DDBJ databases">
        <authorList>
            <person name="Chen Y."/>
            <person name="Shah S."/>
            <person name="Dougan E. K."/>
            <person name="Thang M."/>
            <person name="Chan C."/>
        </authorList>
    </citation>
    <scope>NUCLEOTIDE SEQUENCE [LARGE SCALE GENOMIC DNA]</scope>
</reference>
<dbReference type="SUPFAM" id="SSF52540">
    <property type="entry name" value="P-loop containing nucleoside triphosphate hydrolases"/>
    <property type="match status" value="2"/>
</dbReference>
<accession>A0ABP0NJ89</accession>
<dbReference type="CDD" id="cd18037">
    <property type="entry name" value="DEXSc_Pif1_like"/>
    <property type="match status" value="1"/>
</dbReference>
<dbReference type="InterPro" id="IPR003593">
    <property type="entry name" value="AAA+_ATPase"/>
</dbReference>
<dbReference type="Gene3D" id="2.30.30.940">
    <property type="match status" value="1"/>
</dbReference>
<dbReference type="Pfam" id="PF05970">
    <property type="entry name" value="PIF1"/>
    <property type="match status" value="1"/>
</dbReference>
<evidence type="ECO:0000313" key="2">
    <source>
        <dbReference type="Proteomes" id="UP001642464"/>
    </source>
</evidence>
<organism evidence="1 2">
    <name type="scientific">Durusdinium trenchii</name>
    <dbReference type="NCBI Taxonomy" id="1381693"/>
    <lineage>
        <taxon>Eukaryota</taxon>
        <taxon>Sar</taxon>
        <taxon>Alveolata</taxon>
        <taxon>Dinophyceae</taxon>
        <taxon>Suessiales</taxon>
        <taxon>Symbiodiniaceae</taxon>
        <taxon>Durusdinium</taxon>
    </lineage>
</organism>
<dbReference type="InterPro" id="IPR049163">
    <property type="entry name" value="Pif1-like_2B_dom"/>
</dbReference>
<keyword evidence="2" id="KW-1185">Reference proteome</keyword>
<keyword evidence="1" id="KW-0347">Helicase</keyword>
<comment type="caution">
    <text evidence="1">The sequence shown here is derived from an EMBL/GenBank/DDBJ whole genome shotgun (WGS) entry which is preliminary data.</text>
</comment>
<dbReference type="Proteomes" id="UP001642464">
    <property type="component" value="Unassembled WGS sequence"/>
</dbReference>
<dbReference type="GO" id="GO:0004386">
    <property type="term" value="F:helicase activity"/>
    <property type="evidence" value="ECO:0007669"/>
    <property type="project" value="UniProtKB-KW"/>
</dbReference>
<keyword evidence="1" id="KW-0067">ATP-binding</keyword>
<sequence length="621" mass="67889">MATRVATRVATRAARAPRAPRAQRTTAPGRRGGRGGGWRGAKSNWKKRGWRIPSRVAKEEEGDAEPVDESQAAKEEPLRPEQLTPEQRRAAERALGGENLFLTGAAGTGKSFLLRYLIQELEQRFPEQVAVTASTGVAASHLAGQTLHSFAGFGVETAPVKALKKVKQQSAAVKRWEETRVLIIDEISMVDAHLLDLVSSVASSVRKNRDAFGGLQVIFCGDFLQLPPVQERGARSTKAFCFTAKAWQKANLHDGTVLLRDAVRQQGDGAFAEVLNEMRLGIVSAKAKAMLTRCNVKVKPSPRDGIIPTKLYCLNRDVDKENAKRLAQLPGEAMNLLARDRLPRRVSAQQRVALDRKVPSQLSLKVGAQVIHLKNDPALGLVNGHRGCVEGFEDGKPVVRFDHGKKVCIGVHRFTQGQGASRLERFQVPLKLGWALTVHKAQGMTLTRAELQLDNVFEAGQSYVALSRLTGTQGLWIRGAAQLESSCRAHPEVLSFYQEAEHRSRRASSASVRAWDEMTPVKTEVTVTAKQKTESQPKDPLEAATLRALPGPQGKRPPVTAVTAAVPRARSSLLERLSKRTFSPGHGEVGGKDSPAPKKAKGSPTRWVTPLKHWCDPINID</sequence>
<dbReference type="Pfam" id="PF21530">
    <property type="entry name" value="Pif1_2B_dom"/>
    <property type="match status" value="1"/>
</dbReference>
<proteinExistence type="predicted"/>
<evidence type="ECO:0000313" key="1">
    <source>
        <dbReference type="EMBL" id="CAK9062839.1"/>
    </source>
</evidence>
<dbReference type="InterPro" id="IPR051055">
    <property type="entry name" value="PIF1_helicase"/>
</dbReference>
<keyword evidence="1" id="KW-0547">Nucleotide-binding</keyword>
<dbReference type="InterPro" id="IPR010285">
    <property type="entry name" value="DNA_helicase_pif1-like_DEAD"/>
</dbReference>
<dbReference type="Gene3D" id="3.40.50.300">
    <property type="entry name" value="P-loop containing nucleotide triphosphate hydrolases"/>
    <property type="match status" value="1"/>
</dbReference>
<dbReference type="PANTHER" id="PTHR47642">
    <property type="entry name" value="ATP-DEPENDENT DNA HELICASE"/>
    <property type="match status" value="1"/>
</dbReference>